<dbReference type="KEGG" id="dfd:Desfe_0270"/>
<dbReference type="PROSITE" id="PS00374">
    <property type="entry name" value="MGMT"/>
    <property type="match status" value="1"/>
</dbReference>
<dbReference type="InterPro" id="IPR014048">
    <property type="entry name" value="MethylDNA_cys_MeTrfase_DNA-bd"/>
</dbReference>
<dbReference type="SUPFAM" id="SSF46767">
    <property type="entry name" value="Methylated DNA-protein cysteine methyltransferase, C-terminal domain"/>
    <property type="match status" value="1"/>
</dbReference>
<comment type="catalytic activity">
    <reaction evidence="1">
        <text>a 4-O-methyl-thymidine in DNA + L-cysteinyl-[protein] = a thymidine in DNA + S-methyl-L-cysteinyl-[protein]</text>
        <dbReference type="Rhea" id="RHEA:53428"/>
        <dbReference type="Rhea" id="RHEA-COMP:10131"/>
        <dbReference type="Rhea" id="RHEA-COMP:10132"/>
        <dbReference type="Rhea" id="RHEA-COMP:13555"/>
        <dbReference type="Rhea" id="RHEA-COMP:13556"/>
        <dbReference type="ChEBI" id="CHEBI:29950"/>
        <dbReference type="ChEBI" id="CHEBI:82612"/>
        <dbReference type="ChEBI" id="CHEBI:137386"/>
        <dbReference type="ChEBI" id="CHEBI:137387"/>
        <dbReference type="EC" id="2.1.1.63"/>
    </reaction>
</comment>
<dbReference type="GO" id="GO:0006281">
    <property type="term" value="P:DNA repair"/>
    <property type="evidence" value="ECO:0007669"/>
    <property type="project" value="UniProtKB-KW"/>
</dbReference>
<dbReference type="OrthoDB" id="372118at2157"/>
<protein>
    <submittedName>
        <fullName evidence="8">Methylated-DNA/protein-cysteinemethyltransferase</fullName>
    </submittedName>
</protein>
<dbReference type="GeneID" id="13061958"/>
<evidence type="ECO:0000256" key="4">
    <source>
        <dbReference type="ARBA" id="ARBA00022763"/>
    </source>
</evidence>
<reference evidence="8 9" key="1">
    <citation type="journal article" date="2012" name="J. Bacteriol.">
        <title>Complete Genome Sequence of Desulfurococcus fermentans, a Hyperthermophilic Cellulolytic Crenarchaeon Isolated from a Freshwater Hot Spring in Kamchatka, Russia.</title>
        <authorList>
            <person name="Susanti D."/>
            <person name="Johnson E.F."/>
            <person name="Rodriguez J.R."/>
            <person name="Anderson I."/>
            <person name="Perevalova A.A."/>
            <person name="Kyrpides N."/>
            <person name="Lucas S."/>
            <person name="Han J."/>
            <person name="Lapidus A."/>
            <person name="Cheng J.F."/>
            <person name="Goodwin L."/>
            <person name="Pitluck S."/>
            <person name="Mavrommatis K."/>
            <person name="Peters L."/>
            <person name="Land M.L."/>
            <person name="Hauser L."/>
            <person name="Gopalan V."/>
            <person name="Chan P.P."/>
            <person name="Lowe T.M."/>
            <person name="Atomi H."/>
            <person name="Bonch-Osmolovskaya E.A."/>
            <person name="Woyke T."/>
            <person name="Mukhopadhyay B."/>
        </authorList>
    </citation>
    <scope>NUCLEOTIDE SEQUENCE [LARGE SCALE GENOMIC DNA]</scope>
    <source>
        <strain evidence="8 9">DSM 16532</strain>
    </source>
</reference>
<dbReference type="Pfam" id="PF01035">
    <property type="entry name" value="DNA_binding_1"/>
    <property type="match status" value="1"/>
</dbReference>
<keyword evidence="4" id="KW-0227">DNA damage</keyword>
<dbReference type="AlphaFoldDB" id="I3XQF7"/>
<dbReference type="Proteomes" id="UP000006175">
    <property type="component" value="Chromosome"/>
</dbReference>
<keyword evidence="3 8" id="KW-0808">Transferase</keyword>
<evidence type="ECO:0000256" key="3">
    <source>
        <dbReference type="ARBA" id="ARBA00022679"/>
    </source>
</evidence>
<keyword evidence="9" id="KW-1185">Reference proteome</keyword>
<organism evidence="8 9">
    <name type="scientific">Desulfurococcus amylolyticus DSM 16532</name>
    <dbReference type="NCBI Taxonomy" id="768672"/>
    <lineage>
        <taxon>Archaea</taxon>
        <taxon>Thermoproteota</taxon>
        <taxon>Thermoprotei</taxon>
        <taxon>Desulfurococcales</taxon>
        <taxon>Desulfurococcaceae</taxon>
        <taxon>Desulfurococcus</taxon>
    </lineage>
</organism>
<evidence type="ECO:0000259" key="7">
    <source>
        <dbReference type="Pfam" id="PF01035"/>
    </source>
</evidence>
<keyword evidence="5" id="KW-0234">DNA repair</keyword>
<proteinExistence type="predicted"/>
<gene>
    <name evidence="8" type="ORF">Desfe_0270</name>
</gene>
<evidence type="ECO:0000313" key="9">
    <source>
        <dbReference type="Proteomes" id="UP000006175"/>
    </source>
</evidence>
<dbReference type="GO" id="GO:0003908">
    <property type="term" value="F:methylated-DNA-[protein]-cysteine S-methyltransferase activity"/>
    <property type="evidence" value="ECO:0007669"/>
    <property type="project" value="UniProtKB-EC"/>
</dbReference>
<dbReference type="PANTHER" id="PTHR10815:SF13">
    <property type="entry name" value="METHYLATED-DNA--PROTEIN-CYSTEINE METHYLTRANSFERASE"/>
    <property type="match status" value="1"/>
</dbReference>
<name>I3XQF7_DESAM</name>
<keyword evidence="2 8" id="KW-0489">Methyltransferase</keyword>
<evidence type="ECO:0000256" key="2">
    <source>
        <dbReference type="ARBA" id="ARBA00022603"/>
    </source>
</evidence>
<dbReference type="HOGENOM" id="CLU_000445_52_5_2"/>
<dbReference type="eggNOG" id="arCOG02724">
    <property type="taxonomic scope" value="Archaea"/>
</dbReference>
<dbReference type="CDD" id="cd06445">
    <property type="entry name" value="ATase"/>
    <property type="match status" value="1"/>
</dbReference>
<evidence type="ECO:0000256" key="5">
    <source>
        <dbReference type="ARBA" id="ARBA00023204"/>
    </source>
</evidence>
<dbReference type="GO" id="GO:0032259">
    <property type="term" value="P:methylation"/>
    <property type="evidence" value="ECO:0007669"/>
    <property type="project" value="UniProtKB-KW"/>
</dbReference>
<dbReference type="InterPro" id="IPR036388">
    <property type="entry name" value="WH-like_DNA-bd_sf"/>
</dbReference>
<dbReference type="RefSeq" id="WP_014767084.1">
    <property type="nucleotide sequence ID" value="NC_018001.1"/>
</dbReference>
<accession>I3XQF7</accession>
<feature type="domain" description="Methylated-DNA-[protein]-cysteine S-methyltransferase DNA binding" evidence="7">
    <location>
        <begin position="23"/>
        <end position="99"/>
    </location>
</feature>
<dbReference type="InterPro" id="IPR036217">
    <property type="entry name" value="MethylDNA_cys_MeTrfase_DNAb"/>
</dbReference>
<dbReference type="Gene3D" id="1.10.10.10">
    <property type="entry name" value="Winged helix-like DNA-binding domain superfamily/Winged helix DNA-binding domain"/>
    <property type="match status" value="1"/>
</dbReference>
<dbReference type="NCBIfam" id="TIGR00589">
    <property type="entry name" value="ogt"/>
    <property type="match status" value="1"/>
</dbReference>
<comment type="catalytic activity">
    <reaction evidence="6">
        <text>a 6-O-methyl-2'-deoxyguanosine in DNA + L-cysteinyl-[protein] = S-methyl-L-cysteinyl-[protein] + a 2'-deoxyguanosine in DNA</text>
        <dbReference type="Rhea" id="RHEA:24000"/>
        <dbReference type="Rhea" id="RHEA-COMP:10131"/>
        <dbReference type="Rhea" id="RHEA-COMP:10132"/>
        <dbReference type="Rhea" id="RHEA-COMP:11367"/>
        <dbReference type="Rhea" id="RHEA-COMP:11368"/>
        <dbReference type="ChEBI" id="CHEBI:29950"/>
        <dbReference type="ChEBI" id="CHEBI:82612"/>
        <dbReference type="ChEBI" id="CHEBI:85445"/>
        <dbReference type="ChEBI" id="CHEBI:85448"/>
        <dbReference type="EC" id="2.1.1.63"/>
    </reaction>
</comment>
<evidence type="ECO:0000256" key="6">
    <source>
        <dbReference type="ARBA" id="ARBA00049348"/>
    </source>
</evidence>
<evidence type="ECO:0000256" key="1">
    <source>
        <dbReference type="ARBA" id="ARBA00001286"/>
    </source>
</evidence>
<sequence length="136" mass="14788">MIVIEIKGGEITARKASMRDICEAVYTLTMIIPPGKTTSYSSIARLLKIHPRIVAYCLSINKHPVIIPCHRVVYSDGGIGGFSLGGSHVKKKLLSLEGVEFLDGHVKEDYIMDLESSILTDLLPALKGEAFGCKTS</sequence>
<dbReference type="EMBL" id="CP003321">
    <property type="protein sequence ID" value="AFL66181.1"/>
    <property type="molecule type" value="Genomic_DNA"/>
</dbReference>
<evidence type="ECO:0000313" key="8">
    <source>
        <dbReference type="EMBL" id="AFL66181.1"/>
    </source>
</evidence>
<dbReference type="PANTHER" id="PTHR10815">
    <property type="entry name" value="METHYLATED-DNA--PROTEIN-CYSTEINE METHYLTRANSFERASE"/>
    <property type="match status" value="1"/>
</dbReference>
<dbReference type="InterPro" id="IPR001497">
    <property type="entry name" value="MethylDNA_cys_MeTrfase_AS"/>
</dbReference>